<keyword evidence="2" id="KW-1185">Reference proteome</keyword>
<organism evidence="1 2">
    <name type="scientific">Luedemannella flava</name>
    <dbReference type="NCBI Taxonomy" id="349316"/>
    <lineage>
        <taxon>Bacteria</taxon>
        <taxon>Bacillati</taxon>
        <taxon>Actinomycetota</taxon>
        <taxon>Actinomycetes</taxon>
        <taxon>Micromonosporales</taxon>
        <taxon>Micromonosporaceae</taxon>
        <taxon>Luedemannella</taxon>
    </lineage>
</organism>
<evidence type="ECO:0000313" key="2">
    <source>
        <dbReference type="Proteomes" id="UP001500218"/>
    </source>
</evidence>
<gene>
    <name evidence="1" type="ORF">GCM10009682_33680</name>
</gene>
<comment type="caution">
    <text evidence="1">The sequence shown here is derived from an EMBL/GenBank/DDBJ whole genome shotgun (WGS) entry which is preliminary data.</text>
</comment>
<evidence type="ECO:0000313" key="1">
    <source>
        <dbReference type="EMBL" id="GAA1809221.1"/>
    </source>
</evidence>
<proteinExistence type="predicted"/>
<reference evidence="1 2" key="1">
    <citation type="journal article" date="2019" name="Int. J. Syst. Evol. Microbiol.">
        <title>The Global Catalogue of Microorganisms (GCM) 10K type strain sequencing project: providing services to taxonomists for standard genome sequencing and annotation.</title>
        <authorList>
            <consortium name="The Broad Institute Genomics Platform"/>
            <consortium name="The Broad Institute Genome Sequencing Center for Infectious Disease"/>
            <person name="Wu L."/>
            <person name="Ma J."/>
        </authorList>
    </citation>
    <scope>NUCLEOTIDE SEQUENCE [LARGE SCALE GENOMIC DNA]</scope>
    <source>
        <strain evidence="1 2">JCM 13250</strain>
    </source>
</reference>
<dbReference type="RefSeq" id="WP_344132378.1">
    <property type="nucleotide sequence ID" value="NZ_BAAALT010000098.1"/>
</dbReference>
<protein>
    <submittedName>
        <fullName evidence="1">Uncharacterized protein</fullName>
    </submittedName>
</protein>
<dbReference type="EMBL" id="BAAALT010000098">
    <property type="protein sequence ID" value="GAA1809221.1"/>
    <property type="molecule type" value="Genomic_DNA"/>
</dbReference>
<accession>A0ABN2M589</accession>
<name>A0ABN2M589_9ACTN</name>
<sequence length="139" mass="14353">MTNNGKAIAYLCDGKFESWLVGTVDATGTVVLKSKKGATLTATIEEGQLVGDVDAAGRQWHFAVPTVGKPSKLYRATAQIRGAAVVAGWIILADGTQVGAFNRDGAAAETAPPINPETDNAKIDGVTVKANEVDGLVLS</sequence>
<dbReference type="Proteomes" id="UP001500218">
    <property type="component" value="Unassembled WGS sequence"/>
</dbReference>